<dbReference type="dictyBase" id="DDB_G0272438"/>
<evidence type="ECO:0000313" key="2">
    <source>
        <dbReference type="EMBL" id="EAL71371.1"/>
    </source>
</evidence>
<dbReference type="RefSeq" id="XP_645253.1">
    <property type="nucleotide sequence ID" value="XM_640161.1"/>
</dbReference>
<dbReference type="PhylomeDB" id="Q559T1"/>
<comment type="caution">
    <text evidence="2">The sequence shown here is derived from an EMBL/GenBank/DDBJ whole genome shotgun (WGS) entry which is preliminary data.</text>
</comment>
<dbReference type="FunCoup" id="Q559T1">
    <property type="interactions" value="1"/>
</dbReference>
<reference evidence="2 3" key="1">
    <citation type="journal article" date="2005" name="Nature">
        <title>The genome of the social amoeba Dictyostelium discoideum.</title>
        <authorList>
            <consortium name="The Dictyostelium discoideum Sequencing Consortium"/>
            <person name="Eichinger L."/>
            <person name="Pachebat J.A."/>
            <person name="Glockner G."/>
            <person name="Rajandream M.A."/>
            <person name="Sucgang R."/>
            <person name="Berriman M."/>
            <person name="Song J."/>
            <person name="Olsen R."/>
            <person name="Szafranski K."/>
            <person name="Xu Q."/>
            <person name="Tunggal B."/>
            <person name="Kummerfeld S."/>
            <person name="Madera M."/>
            <person name="Konfortov B.A."/>
            <person name="Rivero F."/>
            <person name="Bankier A.T."/>
            <person name="Lehmann R."/>
            <person name="Hamlin N."/>
            <person name="Davies R."/>
            <person name="Gaudet P."/>
            <person name="Fey P."/>
            <person name="Pilcher K."/>
            <person name="Chen G."/>
            <person name="Saunders D."/>
            <person name="Sodergren E."/>
            <person name="Davis P."/>
            <person name="Kerhornou A."/>
            <person name="Nie X."/>
            <person name="Hall N."/>
            <person name="Anjard C."/>
            <person name="Hemphill L."/>
            <person name="Bason N."/>
            <person name="Farbrother P."/>
            <person name="Desany B."/>
            <person name="Just E."/>
            <person name="Morio T."/>
            <person name="Rost R."/>
            <person name="Churcher C."/>
            <person name="Cooper J."/>
            <person name="Haydock S."/>
            <person name="van Driessche N."/>
            <person name="Cronin A."/>
            <person name="Goodhead I."/>
            <person name="Muzny D."/>
            <person name="Mourier T."/>
            <person name="Pain A."/>
            <person name="Lu M."/>
            <person name="Harper D."/>
            <person name="Lindsay R."/>
            <person name="Hauser H."/>
            <person name="James K."/>
            <person name="Quiles M."/>
            <person name="Madan Babu M."/>
            <person name="Saito T."/>
            <person name="Buchrieser C."/>
            <person name="Wardroper A."/>
            <person name="Felder M."/>
            <person name="Thangavelu M."/>
            <person name="Johnson D."/>
            <person name="Knights A."/>
            <person name="Loulseged H."/>
            <person name="Mungall K."/>
            <person name="Oliver K."/>
            <person name="Price C."/>
            <person name="Quail M.A."/>
            <person name="Urushihara H."/>
            <person name="Hernandez J."/>
            <person name="Rabbinowitsch E."/>
            <person name="Steffen D."/>
            <person name="Sanders M."/>
            <person name="Ma J."/>
            <person name="Kohara Y."/>
            <person name="Sharp S."/>
            <person name="Simmonds M."/>
            <person name="Spiegler S."/>
            <person name="Tivey A."/>
            <person name="Sugano S."/>
            <person name="White B."/>
            <person name="Walker D."/>
            <person name="Woodward J."/>
            <person name="Winckler T."/>
            <person name="Tanaka Y."/>
            <person name="Shaulsky G."/>
            <person name="Schleicher M."/>
            <person name="Weinstock G."/>
            <person name="Rosenthal A."/>
            <person name="Cox E.C."/>
            <person name="Chisholm R.L."/>
            <person name="Gibbs R."/>
            <person name="Loomis W.F."/>
            <person name="Platzer M."/>
            <person name="Kay R.R."/>
            <person name="Williams J."/>
            <person name="Dear P.H."/>
            <person name="Noegel A.A."/>
            <person name="Barrell B."/>
            <person name="Kuspa A."/>
        </authorList>
    </citation>
    <scope>NUCLEOTIDE SEQUENCE [LARGE SCALE GENOMIC DNA]</scope>
    <source>
        <strain evidence="2 3">AX4</strain>
    </source>
</reference>
<keyword evidence="3" id="KW-1185">Reference proteome</keyword>
<proteinExistence type="predicted"/>
<dbReference type="PANTHER" id="PTHR32142">
    <property type="entry name" value="B BOX-TYPE DOMAIN-CONTAINING PROTEIN-RELATED"/>
    <property type="match status" value="1"/>
</dbReference>
<feature type="region of interest" description="Disordered" evidence="1">
    <location>
        <begin position="74"/>
        <end position="94"/>
    </location>
</feature>
<evidence type="ECO:0000313" key="3">
    <source>
        <dbReference type="Proteomes" id="UP000002195"/>
    </source>
</evidence>
<dbReference type="Proteomes" id="UP000002195">
    <property type="component" value="Unassembled WGS sequence"/>
</dbReference>
<feature type="compositionally biased region" description="Acidic residues" evidence="1">
    <location>
        <begin position="74"/>
        <end position="89"/>
    </location>
</feature>
<dbReference type="OMA" id="DLIYYNL"/>
<accession>Q559T1</accession>
<dbReference type="EMBL" id="AAFI02000008">
    <property type="protein sequence ID" value="EAL71371.1"/>
    <property type="molecule type" value="Genomic_DNA"/>
</dbReference>
<evidence type="ECO:0000256" key="1">
    <source>
        <dbReference type="SAM" id="MobiDB-lite"/>
    </source>
</evidence>
<dbReference type="HOGENOM" id="CLU_273249_0_0_1"/>
<dbReference type="PANTHER" id="PTHR32142:SF52">
    <property type="entry name" value="BTB DOMAIN-CONTAINING PROTEIN"/>
    <property type="match status" value="1"/>
</dbReference>
<dbReference type="VEuPathDB" id="AmoebaDB:DDB_G0272438"/>
<protein>
    <submittedName>
        <fullName evidence="2">Uncharacterized protein</fullName>
    </submittedName>
</protein>
<dbReference type="eggNOG" id="ENOG502RFRI">
    <property type="taxonomic scope" value="Eukaryota"/>
</dbReference>
<organism evidence="2 3">
    <name type="scientific">Dictyostelium discoideum</name>
    <name type="common">Social amoeba</name>
    <dbReference type="NCBI Taxonomy" id="44689"/>
    <lineage>
        <taxon>Eukaryota</taxon>
        <taxon>Amoebozoa</taxon>
        <taxon>Evosea</taxon>
        <taxon>Eumycetozoa</taxon>
        <taxon>Dictyostelia</taxon>
        <taxon>Dictyosteliales</taxon>
        <taxon>Dictyosteliaceae</taxon>
        <taxon>Dictyostelium</taxon>
    </lineage>
</organism>
<dbReference type="KEGG" id="ddi:DDB_G0272438"/>
<gene>
    <name evidence="2" type="ORF">DDB_G0272438</name>
</gene>
<dbReference type="GeneID" id="8618420"/>
<dbReference type="AlphaFoldDB" id="Q559T1"/>
<dbReference type="PaxDb" id="44689-DDB0217006"/>
<dbReference type="InParanoid" id="Q559T1"/>
<name>Q559T1_DICDI</name>
<sequence>MNNNLKKLLSKMEIYNNFKIEEKDQEIKIKNNNKNNNNNNNKNNNDDEWFWNVIHNKFLFNKIIQHLKNNDGNDDDYDDYDEDYKDNEDAEPKGEKSIEDINYLNNFKDISSLELIIEKKQWNILKDKIKNNQFIRMEKSSLNILYSICKDKEIFKSLYNNSCLSMEIVDPVFYSAKNNNLISLQLFIEEFNLPIYPSTLEFAIINSSLKTIQFLIESILNRNLSIDSSFKERSLICSFKNYSNNLKSDSVITEYLLENKELLLANSIDIIKIPIEKCLKLKKLKTKQLLFNYGFIDFNHSIPILKEWLITNYNVLSILDLCFSINILLNCDKQCVDLKNAPQFSKVIESIRERVEQGPITDDEHSNFNLLLKGRLIQLIRVDELFLKFLNEFGFEKGVHSLAYCPMVMVYQYTFQSFNIHGLTHLSHTQTDVPHPQSNPHFKPNMSTLTDPKRILNFIKFYFSSQNKVIYNGWEEISKFCLLNCSIEILNEIIAIEGYPIKSFLIPDIQFKQFSKYQWFIESIVVPFGLKLHKMAMYNSYFQTNQVSKDYYYREIDEKVLISIEKCNEIDFIDYYRNYFQLGNDNVSNIKYKKLIGGNGFFTIINSIECARYCCEKFKTIPKDLIYYNLIVKTILTSNINKMKSIDTYDNCSLNYFKGYFNLNCGSIGTENIIKLFNYLNSSGFKSFSKICGLYYLLYSLIKSYSISYDNSNNNNRHHDNNNNNSFDIVYKIFSNLSINQFPKCFMDLFITLCFSKYQRDLELAKLIIEKLDFDNVLTVYQFTDLKFKFHKYLIEQSYSVDDRREDEQYDIILSIIQILFEKVSDENQKNFHALYQHLYNIALSCKVTSLDKIKVLHNLYNSKSIPLKIGFYHSFFYLDIKNTKLGRYYLFIRVDGLENDTFEHGMGYNGDIIPYFSLDVELCFDYICNNSYKDIFYLLRTVIMVQPLPGYNGSDYLNGTKKCTINLISTRGKVNPSNEYSYDDKSFCDQKQEEILYSLNQDIEYLSTFSQYNLVIRLLKDSMEASEIDSETLKDRTKSFLICGIDCKSLRKIINLGIKGLDFELLEQSFYELRLDLIECIMNNYSDSILKSGKRLKNDKHFLFQSNHLDIIGFIFENYIQLMPEFDLTWFEISFENGLIEMCLLILMFYPQQQIIITNDLLEKTIQNKNINIVKYFYNNYPSFKYLKLNIQSLIKKYYFLDYKYFDWILN</sequence>